<keyword evidence="6 8" id="KW-0786">Thiamine pyrophosphate</keyword>
<dbReference type="InterPro" id="IPR050642">
    <property type="entry name" value="PDH_E1_Alpha_Subunit"/>
</dbReference>
<dbReference type="InterPro" id="IPR017597">
    <property type="entry name" value="Pyrv_DH_E1_asu_subgrp-y"/>
</dbReference>
<evidence type="ECO:0000256" key="9">
    <source>
        <dbReference type="SAM" id="MobiDB-lite"/>
    </source>
</evidence>
<evidence type="ECO:0000256" key="3">
    <source>
        <dbReference type="ARBA" id="ARBA00012281"/>
    </source>
</evidence>
<dbReference type="Pfam" id="PF00676">
    <property type="entry name" value="E1_dh"/>
    <property type="match status" value="1"/>
</dbReference>
<dbReference type="GO" id="GO:0006086">
    <property type="term" value="P:pyruvate decarboxylation to acetyl-CoA"/>
    <property type="evidence" value="ECO:0007669"/>
    <property type="project" value="InterPro"/>
</dbReference>
<proteinExistence type="predicted"/>
<evidence type="ECO:0000256" key="1">
    <source>
        <dbReference type="ARBA" id="ARBA00001964"/>
    </source>
</evidence>
<feature type="compositionally biased region" description="Basic residues" evidence="9">
    <location>
        <begin position="1"/>
        <end position="22"/>
    </location>
</feature>
<dbReference type="GO" id="GO:0004739">
    <property type="term" value="F:pyruvate dehydrogenase (acetyl-transferring) activity"/>
    <property type="evidence" value="ECO:0007669"/>
    <property type="project" value="UniProtKB-UniRule"/>
</dbReference>
<feature type="region of interest" description="Disordered" evidence="9">
    <location>
        <begin position="1"/>
        <end position="31"/>
    </location>
</feature>
<dbReference type="PANTHER" id="PTHR11516">
    <property type="entry name" value="PYRUVATE DEHYDROGENASE E1 COMPONENT, ALPHA SUBUNIT BACTERIAL AND ORGANELLAR"/>
    <property type="match status" value="1"/>
</dbReference>
<evidence type="ECO:0000259" key="10">
    <source>
        <dbReference type="Pfam" id="PF00676"/>
    </source>
</evidence>
<dbReference type="RefSeq" id="WP_095511382.1">
    <property type="nucleotide sequence ID" value="NZ_MQWD01000001.1"/>
</dbReference>
<dbReference type="InterPro" id="IPR001017">
    <property type="entry name" value="DH_E1"/>
</dbReference>
<evidence type="ECO:0000313" key="12">
    <source>
        <dbReference type="Proteomes" id="UP000216339"/>
    </source>
</evidence>
<dbReference type="AlphaFoldDB" id="A0A271J352"/>
<dbReference type="FunFam" id="3.40.50.970:FF:000013">
    <property type="entry name" value="Pyruvate dehydrogenase E1 component subunit alpha"/>
    <property type="match status" value="1"/>
</dbReference>
<sequence>MAGTPTKKKAPAKKAPARKRAASKANGKAAFTPDVPDVQVFRQSGHTHESLGLSPETVLDMYRNMLLQRRFEERAAQMYGRQKIAGFLHLYIGQEAVSTGAIWAIRDTDPIITAYRDHGLALARGMGANEGMAELFGKIDGCSRGKGGSMHFFDVSRHFYGGHGIVGGQIPVGVGMGFASKYKEDGGCSLTFFGDGAINQGAFHEAANLAALYDVPALIIVENNAYAMGTSVERSRGDAQLYKQGYPYGMKTAVIDGMDLFEVYGAFQQIADDARGETDGQTKPYFVEVQTYRYRGHSMSDPQKYRTKEEMEAKKNEDPIVRTRLYVLENDLATDEALDQIDEAVKADVMASVEFAENSPLPDVSTMYEDVFVGDVPHVK</sequence>
<keyword evidence="5 8" id="KW-0560">Oxidoreductase</keyword>
<evidence type="ECO:0000313" key="11">
    <source>
        <dbReference type="EMBL" id="PAP77717.1"/>
    </source>
</evidence>
<dbReference type="SUPFAM" id="SSF52518">
    <property type="entry name" value="Thiamin diphosphate-binding fold (THDP-binding)"/>
    <property type="match status" value="1"/>
</dbReference>
<comment type="catalytic activity">
    <reaction evidence="8">
        <text>N(6)-[(R)-lipoyl]-L-lysyl-[protein] + pyruvate + H(+) = N(6)-[(R)-S(8)-acetyldihydrolipoyl]-L-lysyl-[protein] + CO2</text>
        <dbReference type="Rhea" id="RHEA:19189"/>
        <dbReference type="Rhea" id="RHEA-COMP:10474"/>
        <dbReference type="Rhea" id="RHEA-COMP:10478"/>
        <dbReference type="ChEBI" id="CHEBI:15361"/>
        <dbReference type="ChEBI" id="CHEBI:15378"/>
        <dbReference type="ChEBI" id="CHEBI:16526"/>
        <dbReference type="ChEBI" id="CHEBI:83099"/>
        <dbReference type="ChEBI" id="CHEBI:83111"/>
        <dbReference type="EC" id="1.2.4.1"/>
    </reaction>
</comment>
<comment type="cofactor">
    <cofactor evidence="1 8">
        <name>thiamine diphosphate</name>
        <dbReference type="ChEBI" id="CHEBI:58937"/>
    </cofactor>
</comment>
<feature type="domain" description="Dehydrogenase E1 component" evidence="10">
    <location>
        <begin position="64"/>
        <end position="364"/>
    </location>
</feature>
<organism evidence="11 12">
    <name type="scientific">Rubrivirga marina</name>
    <dbReference type="NCBI Taxonomy" id="1196024"/>
    <lineage>
        <taxon>Bacteria</taxon>
        <taxon>Pseudomonadati</taxon>
        <taxon>Rhodothermota</taxon>
        <taxon>Rhodothermia</taxon>
        <taxon>Rhodothermales</taxon>
        <taxon>Rubricoccaceae</taxon>
        <taxon>Rubrivirga</taxon>
    </lineage>
</organism>
<keyword evidence="12" id="KW-1185">Reference proteome</keyword>
<evidence type="ECO:0000256" key="6">
    <source>
        <dbReference type="ARBA" id="ARBA00023052"/>
    </source>
</evidence>
<dbReference type="Proteomes" id="UP000216339">
    <property type="component" value="Unassembled WGS sequence"/>
</dbReference>
<dbReference type="PANTHER" id="PTHR11516:SF60">
    <property type="entry name" value="PYRUVATE DEHYDROGENASE E1 COMPONENT SUBUNIT ALPHA"/>
    <property type="match status" value="1"/>
</dbReference>
<evidence type="ECO:0000256" key="8">
    <source>
        <dbReference type="RuleBase" id="RU361139"/>
    </source>
</evidence>
<dbReference type="EC" id="1.2.4.1" evidence="3 8"/>
<evidence type="ECO:0000256" key="5">
    <source>
        <dbReference type="ARBA" id="ARBA00023002"/>
    </source>
</evidence>
<protein>
    <recommendedName>
        <fullName evidence="4 8">Pyruvate dehydrogenase E1 component subunit alpha</fullName>
        <ecNumber evidence="3 8">1.2.4.1</ecNumber>
    </recommendedName>
</protein>
<evidence type="ECO:0000256" key="7">
    <source>
        <dbReference type="ARBA" id="ARBA00023317"/>
    </source>
</evidence>
<dbReference type="NCBIfam" id="TIGR03182">
    <property type="entry name" value="PDH_E1_alph_y"/>
    <property type="match status" value="1"/>
</dbReference>
<comment type="subunit">
    <text evidence="2 8">Heterodimer of an alpha and a beta chain.</text>
</comment>
<dbReference type="OrthoDB" id="9766715at2"/>
<dbReference type="CDD" id="cd02000">
    <property type="entry name" value="TPP_E1_PDC_ADC_BCADC"/>
    <property type="match status" value="1"/>
</dbReference>
<name>A0A271J352_9BACT</name>
<evidence type="ECO:0000256" key="2">
    <source>
        <dbReference type="ARBA" id="ARBA00011870"/>
    </source>
</evidence>
<comment type="caution">
    <text evidence="11">The sequence shown here is derived from an EMBL/GenBank/DDBJ whole genome shotgun (WGS) entry which is preliminary data.</text>
</comment>
<gene>
    <name evidence="8" type="primary">pdhA</name>
    <name evidence="11" type="ORF">BSZ37_15330</name>
</gene>
<dbReference type="EMBL" id="MQWD01000001">
    <property type="protein sequence ID" value="PAP77717.1"/>
    <property type="molecule type" value="Genomic_DNA"/>
</dbReference>
<evidence type="ECO:0000256" key="4">
    <source>
        <dbReference type="ARBA" id="ARBA00014159"/>
    </source>
</evidence>
<accession>A0A271J352</accession>
<dbReference type="Gene3D" id="3.40.50.970">
    <property type="match status" value="1"/>
</dbReference>
<dbReference type="InterPro" id="IPR029061">
    <property type="entry name" value="THDP-binding"/>
</dbReference>
<comment type="function">
    <text evidence="8">The pyruvate dehydrogenase complex catalyzes the overall conversion of pyruvate to acetyl-CoA and CO(2).</text>
</comment>
<reference evidence="11 12" key="1">
    <citation type="submission" date="2016-11" db="EMBL/GenBank/DDBJ databases">
        <title>Study of marine rhodopsin-containing bacteria.</title>
        <authorList>
            <person name="Yoshizawa S."/>
            <person name="Kumagai Y."/>
            <person name="Kogure K."/>
        </authorList>
    </citation>
    <scope>NUCLEOTIDE SEQUENCE [LARGE SCALE GENOMIC DNA]</scope>
    <source>
        <strain evidence="11 12">SAORIC-28</strain>
    </source>
</reference>
<keyword evidence="7 8" id="KW-0670">Pyruvate</keyword>